<dbReference type="SUPFAM" id="SSF56300">
    <property type="entry name" value="Metallo-dependent phosphatases"/>
    <property type="match status" value="1"/>
</dbReference>
<dbReference type="Gene3D" id="3.60.21.10">
    <property type="match status" value="1"/>
</dbReference>
<comment type="caution">
    <text evidence="3">The sequence shown here is derived from an EMBL/GenBank/DDBJ whole genome shotgun (WGS) entry which is preliminary data.</text>
</comment>
<proteinExistence type="predicted"/>
<gene>
    <name evidence="3" type="ORF">P3T76_011255</name>
</gene>
<feature type="transmembrane region" description="Helical" evidence="1">
    <location>
        <begin position="50"/>
        <end position="70"/>
    </location>
</feature>
<evidence type="ECO:0000313" key="3">
    <source>
        <dbReference type="EMBL" id="KAK1934646.1"/>
    </source>
</evidence>
<dbReference type="PANTHER" id="PTHR32440:SF0">
    <property type="entry name" value="PHOSPHATASE DCR2-RELATED"/>
    <property type="match status" value="1"/>
</dbReference>
<dbReference type="InterPro" id="IPR029052">
    <property type="entry name" value="Metallo-depent_PP-like"/>
</dbReference>
<dbReference type="AlphaFoldDB" id="A0AAD9GA19"/>
<protein>
    <submittedName>
        <fullName evidence="3">Inactive purple acid phosphatase 29</fullName>
    </submittedName>
</protein>
<sequence>MSYAYVAQFAFYRVAHWYIAEESFGYQMENFEPSPSKKFKFPTLKTWHKVFLACFGVLAVTAAVALALVLTQHSSESEASFSPVLSRVAVTNLTFVQASTDDGALEKCVKLGWTPTGVQLETTPNVISYLCMQQSRSDAAFEDTAKVDNVMVLRRLVVVSGTKGCPSSMENLLSPRAGICICMEFSTVSEAFRSQKYVSDMMTTTEGFYNHNKPGWLTWSVNLMVNSDSGVFLSVSYPIVPIVDLKILTKISAGGVYTACEAIEPKGEWESPRMALRSKMLTSTSNISDITICTKRLQALETKNASVLLNFSVVQAAQACPVNDGITTTEISAGAIKLCAEWGDIEFNATNLSSSSFLSDLALYETMEIEAADTNISTLIPGNWSLLDHSATGSMHTFFLTRYFAPFTAVSNTSTKNDTVSSSVEAVAPPNTIGKLSFRALQIADLHLTGNPDHPCSNKPKKPIRASILESAWVISRELKEKNGASPSPNKADDPLYSQCREAVMIAFLDEILDIEQPDFVVFTGDNVQAYNSINDALGISIFTERVESRGIPWTAVFGNHDIEGGLSRDEMLKLMVDGKLFSHMKYGPRNIGGVGNYEVNVVAPVDGPWGVQGSTVFRMYFLDSHSNVDTDAYPLVNTQGYEWIKESQIDFYKELSSAHTNANDSVPAVMYFHIPIPEYALVSSSTQEGVKNESVASAHVNCGLFSALVEMGDVKATFVGHDHVNEYCYLRQGIQLCYGGGIGFGRAYGSDEFERRARIVEWSYGSGQTHKIRSWKRHFDDPTHVKSLEVLYSEELLGQSA</sequence>
<accession>A0AAD9GA19</accession>
<dbReference type="EMBL" id="JASMQC010000025">
    <property type="protein sequence ID" value="KAK1934646.1"/>
    <property type="molecule type" value="Genomic_DNA"/>
</dbReference>
<dbReference type="Pfam" id="PF00149">
    <property type="entry name" value="Metallophos"/>
    <property type="match status" value="1"/>
</dbReference>
<evidence type="ECO:0000256" key="1">
    <source>
        <dbReference type="SAM" id="Phobius"/>
    </source>
</evidence>
<feature type="domain" description="Calcineurin-like phosphoesterase" evidence="2">
    <location>
        <begin position="439"/>
        <end position="725"/>
    </location>
</feature>
<dbReference type="CDD" id="cd07383">
    <property type="entry name" value="MPP_Dcr2"/>
    <property type="match status" value="1"/>
</dbReference>
<reference evidence="3" key="1">
    <citation type="submission" date="2023-08" db="EMBL/GenBank/DDBJ databases">
        <title>Reference Genome Resource for the Citrus Pathogen Phytophthora citrophthora.</title>
        <authorList>
            <person name="Moller H."/>
            <person name="Coetzee B."/>
            <person name="Rose L.J."/>
            <person name="Van Niekerk J.M."/>
        </authorList>
    </citation>
    <scope>NUCLEOTIDE SEQUENCE</scope>
    <source>
        <strain evidence="3">STE-U-9442</strain>
    </source>
</reference>
<dbReference type="PANTHER" id="PTHR32440">
    <property type="entry name" value="PHOSPHATASE DCR2-RELATED-RELATED"/>
    <property type="match status" value="1"/>
</dbReference>
<keyword evidence="1" id="KW-0812">Transmembrane</keyword>
<keyword evidence="1" id="KW-1133">Transmembrane helix</keyword>
<organism evidence="3 4">
    <name type="scientific">Phytophthora citrophthora</name>
    <dbReference type="NCBI Taxonomy" id="4793"/>
    <lineage>
        <taxon>Eukaryota</taxon>
        <taxon>Sar</taxon>
        <taxon>Stramenopiles</taxon>
        <taxon>Oomycota</taxon>
        <taxon>Peronosporomycetes</taxon>
        <taxon>Peronosporales</taxon>
        <taxon>Peronosporaceae</taxon>
        <taxon>Phytophthora</taxon>
    </lineage>
</organism>
<keyword evidence="1" id="KW-0472">Membrane</keyword>
<evidence type="ECO:0000313" key="4">
    <source>
        <dbReference type="Proteomes" id="UP001259832"/>
    </source>
</evidence>
<dbReference type="GO" id="GO:0016788">
    <property type="term" value="F:hydrolase activity, acting on ester bonds"/>
    <property type="evidence" value="ECO:0007669"/>
    <property type="project" value="TreeGrafter"/>
</dbReference>
<dbReference type="InterPro" id="IPR004843">
    <property type="entry name" value="Calcineurin-like_PHP"/>
</dbReference>
<dbReference type="Proteomes" id="UP001259832">
    <property type="component" value="Unassembled WGS sequence"/>
</dbReference>
<keyword evidence="4" id="KW-1185">Reference proteome</keyword>
<dbReference type="GO" id="GO:0005737">
    <property type="term" value="C:cytoplasm"/>
    <property type="evidence" value="ECO:0007669"/>
    <property type="project" value="TreeGrafter"/>
</dbReference>
<name>A0AAD9GA19_9STRA</name>
<evidence type="ECO:0000259" key="2">
    <source>
        <dbReference type="Pfam" id="PF00149"/>
    </source>
</evidence>